<dbReference type="InterPro" id="IPR017055">
    <property type="entry name" value="Sig_transdc_His_kinase_DctB"/>
</dbReference>
<dbReference type="Gene3D" id="1.10.287.130">
    <property type="match status" value="1"/>
</dbReference>
<evidence type="ECO:0000256" key="1">
    <source>
        <dbReference type="ARBA" id="ARBA00000085"/>
    </source>
</evidence>
<accession>A0A233RIV6</accession>
<dbReference type="InterPro" id="IPR003594">
    <property type="entry name" value="HATPase_dom"/>
</dbReference>
<dbReference type="Pfam" id="PF00512">
    <property type="entry name" value="HisKA"/>
    <property type="match status" value="1"/>
</dbReference>
<dbReference type="Proteomes" id="UP000242757">
    <property type="component" value="Unassembled WGS sequence"/>
</dbReference>
<dbReference type="SUPFAM" id="SSF47384">
    <property type="entry name" value="Homodimeric domain of signal transducing histidine kinase"/>
    <property type="match status" value="1"/>
</dbReference>
<dbReference type="Gene3D" id="3.30.565.10">
    <property type="entry name" value="Histidine kinase-like ATPase, C-terminal domain"/>
    <property type="match status" value="1"/>
</dbReference>
<dbReference type="SUPFAM" id="SSF103190">
    <property type="entry name" value="Sensory domain-like"/>
    <property type="match status" value="1"/>
</dbReference>
<dbReference type="PRINTS" id="PR00344">
    <property type="entry name" value="BCTRLSENSOR"/>
</dbReference>
<dbReference type="CDD" id="cd00082">
    <property type="entry name" value="HisKA"/>
    <property type="match status" value="1"/>
</dbReference>
<protein>
    <recommendedName>
        <fullName evidence="3">histidine kinase</fullName>
        <ecNumber evidence="3">2.7.13.3</ecNumber>
    </recommendedName>
</protein>
<dbReference type="InterPro" id="IPR005467">
    <property type="entry name" value="His_kinase_dom"/>
</dbReference>
<evidence type="ECO:0000256" key="6">
    <source>
        <dbReference type="ARBA" id="ARBA00022679"/>
    </source>
</evidence>
<evidence type="ECO:0000256" key="11">
    <source>
        <dbReference type="ARBA" id="ARBA00022989"/>
    </source>
</evidence>
<keyword evidence="12" id="KW-0902">Two-component regulatory system</keyword>
<dbReference type="OrthoDB" id="9772100at2"/>
<evidence type="ECO:0000256" key="12">
    <source>
        <dbReference type="ARBA" id="ARBA00023012"/>
    </source>
</evidence>
<dbReference type="Gene3D" id="3.30.450.20">
    <property type="entry name" value="PAS domain"/>
    <property type="match status" value="2"/>
</dbReference>
<dbReference type="PANTHER" id="PTHR43065:SF46">
    <property type="entry name" value="C4-DICARBOXYLATE TRANSPORT SENSOR PROTEIN DCTB"/>
    <property type="match status" value="1"/>
</dbReference>
<evidence type="ECO:0000256" key="2">
    <source>
        <dbReference type="ARBA" id="ARBA00004651"/>
    </source>
</evidence>
<dbReference type="PIRSF" id="PIRSF036431">
    <property type="entry name" value="STHK_DctB"/>
    <property type="match status" value="1"/>
</dbReference>
<evidence type="ECO:0000256" key="7">
    <source>
        <dbReference type="ARBA" id="ARBA00022692"/>
    </source>
</evidence>
<feature type="domain" description="Histidine kinase" evidence="15">
    <location>
        <begin position="373"/>
        <end position="581"/>
    </location>
</feature>
<dbReference type="AlphaFoldDB" id="A0A233RIV6"/>
<keyword evidence="17" id="KW-1185">Reference proteome</keyword>
<gene>
    <name evidence="16" type="ORF">B6S08_07475</name>
</gene>
<keyword evidence="10" id="KW-0067">ATP-binding</keyword>
<evidence type="ECO:0000256" key="4">
    <source>
        <dbReference type="ARBA" id="ARBA00022475"/>
    </source>
</evidence>
<keyword evidence="13" id="KW-0175">Coiled coil</keyword>
<dbReference type="InterPro" id="IPR029151">
    <property type="entry name" value="Sensor-like_sf"/>
</dbReference>
<evidence type="ECO:0000256" key="8">
    <source>
        <dbReference type="ARBA" id="ARBA00022741"/>
    </source>
</evidence>
<dbReference type="EMBL" id="NBIM01000001">
    <property type="protein sequence ID" value="OXY83319.1"/>
    <property type="molecule type" value="Genomic_DNA"/>
</dbReference>
<keyword evidence="5" id="KW-0597">Phosphoprotein</keyword>
<dbReference type="Pfam" id="PF02518">
    <property type="entry name" value="HATPase_c"/>
    <property type="match status" value="1"/>
</dbReference>
<dbReference type="InterPro" id="IPR004358">
    <property type="entry name" value="Sig_transdc_His_kin-like_C"/>
</dbReference>
<evidence type="ECO:0000256" key="3">
    <source>
        <dbReference type="ARBA" id="ARBA00012438"/>
    </source>
</evidence>
<dbReference type="PANTHER" id="PTHR43065">
    <property type="entry name" value="SENSOR HISTIDINE KINASE"/>
    <property type="match status" value="1"/>
</dbReference>
<keyword evidence="8" id="KW-0547">Nucleotide-binding</keyword>
<keyword evidence="6" id="KW-0808">Transferase</keyword>
<dbReference type="PROSITE" id="PS50109">
    <property type="entry name" value="HIS_KIN"/>
    <property type="match status" value="1"/>
</dbReference>
<dbReference type="EC" id="2.7.13.3" evidence="3"/>
<keyword evidence="11 14" id="KW-1133">Transmembrane helix</keyword>
<comment type="catalytic activity">
    <reaction evidence="1">
        <text>ATP + protein L-histidine = ADP + protein N-phospho-L-histidine.</text>
        <dbReference type="EC" id="2.7.13.3"/>
    </reaction>
</comment>
<evidence type="ECO:0000256" key="5">
    <source>
        <dbReference type="ARBA" id="ARBA00022553"/>
    </source>
</evidence>
<comment type="subcellular location">
    <subcellularLocation>
        <location evidence="2">Cell membrane</location>
        <topology evidence="2">Multi-pass membrane protein</topology>
    </subcellularLocation>
</comment>
<dbReference type="InterPro" id="IPR036097">
    <property type="entry name" value="HisK_dim/P_sf"/>
</dbReference>
<feature type="coiled-coil region" evidence="13">
    <location>
        <begin position="330"/>
        <end position="357"/>
    </location>
</feature>
<evidence type="ECO:0000256" key="10">
    <source>
        <dbReference type="ARBA" id="ARBA00022840"/>
    </source>
</evidence>
<dbReference type="InterPro" id="IPR003661">
    <property type="entry name" value="HisK_dim/P_dom"/>
</dbReference>
<dbReference type="SMART" id="SM00388">
    <property type="entry name" value="HisKA"/>
    <property type="match status" value="1"/>
</dbReference>
<evidence type="ECO:0000313" key="16">
    <source>
        <dbReference type="EMBL" id="OXY83319.1"/>
    </source>
</evidence>
<keyword evidence="7 14" id="KW-0812">Transmembrane</keyword>
<comment type="caution">
    <text evidence="16">The sequence shown here is derived from an EMBL/GenBank/DDBJ whole genome shotgun (WGS) entry which is preliminary data.</text>
</comment>
<keyword evidence="14" id="KW-0472">Membrane</keyword>
<dbReference type="GO" id="GO:0000155">
    <property type="term" value="F:phosphorelay sensor kinase activity"/>
    <property type="evidence" value="ECO:0007669"/>
    <property type="project" value="InterPro"/>
</dbReference>
<evidence type="ECO:0000256" key="9">
    <source>
        <dbReference type="ARBA" id="ARBA00022777"/>
    </source>
</evidence>
<dbReference type="SMART" id="SM00387">
    <property type="entry name" value="HATPase_c"/>
    <property type="match status" value="1"/>
</dbReference>
<feature type="transmembrane region" description="Helical" evidence="14">
    <location>
        <begin position="277"/>
        <end position="302"/>
    </location>
</feature>
<name>A0A233RIV6_9GAMM</name>
<evidence type="ECO:0000256" key="13">
    <source>
        <dbReference type="SAM" id="Coils"/>
    </source>
</evidence>
<sequence length="585" mass="66293">MKKRLPWLLALLLFALLLTLVWQASWRHQVEEQELRAQQQLQVYRTALESEITRFENIPRALQSHPVLTRALQYPDRADALEQANRLLQHMSEETGVEALYLIGADGVTLAASNWHLPHSFIGQNYRYRPYFSDALRGSVGEFYALGATTRTPGYFFGLHMAGPDGAKGVLAAKITLLPLEHSWQPARELVLVVDKDEVIALSSRAELKFRTLAPLTPTARRRLENARQYTPMPLTPLAITYDRHQVEWQGEQYGVSELALPRLQWRMQLWWPSRQLAMNATLLSALTGVGLIALWLLLLYWRQRRRYYRMQLRARSELEQQVMSRTAALAATYRELEQQIQERIQAEARLRSMQHELIHSNRLAALGQMAAGVAHEVNQPLTALRNQSVNTLLLSQHGRHDELETSLQTMGRLIDRIARLTSQLKLFAATRRSTRGQTPLNEALDNILSWLAPRLAEQHIELDRSDGDDALLPMELHALEQVLANLLTNSIDALSDCTAARISIAAGPGWLQWQDNGPGIDSELIDKVTEPFFSTKCAGQGLGLGLSIVRDLVEASDGRLDIQHPPEGGIRFRIDWSNHDPDPH</sequence>
<dbReference type="InterPro" id="IPR036890">
    <property type="entry name" value="HATPase_C_sf"/>
</dbReference>
<evidence type="ECO:0000313" key="17">
    <source>
        <dbReference type="Proteomes" id="UP000242757"/>
    </source>
</evidence>
<reference evidence="16 17" key="1">
    <citation type="submission" date="2017-08" db="EMBL/GenBank/DDBJ databases">
        <title>A Genome Sequence of Oceanimonas doudoroffii ATCC 27123T.</title>
        <authorList>
            <person name="Brennan M.A."/>
            <person name="Maclea K.S."/>
            <person name="Mcclelland W.D."/>
            <person name="Trachtenberg A.M."/>
        </authorList>
    </citation>
    <scope>NUCLEOTIDE SEQUENCE [LARGE SCALE GENOMIC DNA]</scope>
    <source>
        <strain evidence="16 17">ATCC 27123</strain>
    </source>
</reference>
<dbReference type="RefSeq" id="WP_094200093.1">
    <property type="nucleotide sequence ID" value="NZ_NBIM01000001.1"/>
</dbReference>
<keyword evidence="9 16" id="KW-0418">Kinase</keyword>
<proteinExistence type="predicted"/>
<evidence type="ECO:0000256" key="14">
    <source>
        <dbReference type="SAM" id="Phobius"/>
    </source>
</evidence>
<organism evidence="16 17">
    <name type="scientific">Oceanimonas doudoroffii</name>
    <dbReference type="NCBI Taxonomy" id="84158"/>
    <lineage>
        <taxon>Bacteria</taxon>
        <taxon>Pseudomonadati</taxon>
        <taxon>Pseudomonadota</taxon>
        <taxon>Gammaproteobacteria</taxon>
        <taxon>Aeromonadales</taxon>
        <taxon>Aeromonadaceae</taxon>
        <taxon>Oceanimonas</taxon>
    </lineage>
</organism>
<dbReference type="GO" id="GO:0005524">
    <property type="term" value="F:ATP binding"/>
    <property type="evidence" value="ECO:0007669"/>
    <property type="project" value="UniProtKB-KW"/>
</dbReference>
<dbReference type="SUPFAM" id="SSF55874">
    <property type="entry name" value="ATPase domain of HSP90 chaperone/DNA topoisomerase II/histidine kinase"/>
    <property type="match status" value="1"/>
</dbReference>
<keyword evidence="4" id="KW-1003">Cell membrane</keyword>
<dbReference type="GO" id="GO:0005886">
    <property type="term" value="C:plasma membrane"/>
    <property type="evidence" value="ECO:0007669"/>
    <property type="project" value="UniProtKB-SubCell"/>
</dbReference>
<evidence type="ECO:0000259" key="15">
    <source>
        <dbReference type="PROSITE" id="PS50109"/>
    </source>
</evidence>